<reference evidence="1" key="1">
    <citation type="submission" date="2023-12" db="EMBL/GenBank/DDBJ databases">
        <title>Genome assembly of Anisodus tanguticus.</title>
        <authorList>
            <person name="Wang Y.-J."/>
        </authorList>
    </citation>
    <scope>NUCLEOTIDE SEQUENCE</scope>
    <source>
        <strain evidence="1">KB-2021</strain>
        <tissue evidence="1">Leaf</tissue>
    </source>
</reference>
<protein>
    <submittedName>
        <fullName evidence="1">Uncharacterized protein</fullName>
    </submittedName>
</protein>
<accession>A0AAE1RR59</accession>
<dbReference type="Proteomes" id="UP001291623">
    <property type="component" value="Unassembled WGS sequence"/>
</dbReference>
<gene>
    <name evidence="1" type="ORF">RND71_025267</name>
</gene>
<proteinExistence type="predicted"/>
<name>A0AAE1RR59_9SOLA</name>
<organism evidence="1 2">
    <name type="scientific">Anisodus tanguticus</name>
    <dbReference type="NCBI Taxonomy" id="243964"/>
    <lineage>
        <taxon>Eukaryota</taxon>
        <taxon>Viridiplantae</taxon>
        <taxon>Streptophyta</taxon>
        <taxon>Embryophyta</taxon>
        <taxon>Tracheophyta</taxon>
        <taxon>Spermatophyta</taxon>
        <taxon>Magnoliopsida</taxon>
        <taxon>eudicotyledons</taxon>
        <taxon>Gunneridae</taxon>
        <taxon>Pentapetalae</taxon>
        <taxon>asterids</taxon>
        <taxon>lamiids</taxon>
        <taxon>Solanales</taxon>
        <taxon>Solanaceae</taxon>
        <taxon>Solanoideae</taxon>
        <taxon>Hyoscyameae</taxon>
        <taxon>Anisodus</taxon>
    </lineage>
</organism>
<evidence type="ECO:0000313" key="1">
    <source>
        <dbReference type="EMBL" id="KAK4356296.1"/>
    </source>
</evidence>
<keyword evidence="2" id="KW-1185">Reference proteome</keyword>
<dbReference type="EMBL" id="JAVYJV010000013">
    <property type="protein sequence ID" value="KAK4356296.1"/>
    <property type="molecule type" value="Genomic_DNA"/>
</dbReference>
<comment type="caution">
    <text evidence="1">The sequence shown here is derived from an EMBL/GenBank/DDBJ whole genome shotgun (WGS) entry which is preliminary data.</text>
</comment>
<evidence type="ECO:0000313" key="2">
    <source>
        <dbReference type="Proteomes" id="UP001291623"/>
    </source>
</evidence>
<dbReference type="AlphaFoldDB" id="A0AAE1RR59"/>
<sequence length="124" mass="13003">MDGLHEKMKLPTISSGLSEQYKGHLHRTNAGAAEEQEASIDARGPAPGLAALQMDGHVQLINAGAGVKKKASTGVRGLVPGSAAHVRGKLLGDHQVTLIPQVARLLKNVEKINVIGSFIICVLE</sequence>